<dbReference type="Proteomes" id="UP000887579">
    <property type="component" value="Unplaced"/>
</dbReference>
<accession>A0AC34FJI8</accession>
<proteinExistence type="predicted"/>
<evidence type="ECO:0000313" key="1">
    <source>
        <dbReference type="Proteomes" id="UP000887579"/>
    </source>
</evidence>
<organism evidence="1 2">
    <name type="scientific">Panagrolaimus sp. ES5</name>
    <dbReference type="NCBI Taxonomy" id="591445"/>
    <lineage>
        <taxon>Eukaryota</taxon>
        <taxon>Metazoa</taxon>
        <taxon>Ecdysozoa</taxon>
        <taxon>Nematoda</taxon>
        <taxon>Chromadorea</taxon>
        <taxon>Rhabditida</taxon>
        <taxon>Tylenchina</taxon>
        <taxon>Panagrolaimomorpha</taxon>
        <taxon>Panagrolaimoidea</taxon>
        <taxon>Panagrolaimidae</taxon>
        <taxon>Panagrolaimus</taxon>
    </lineage>
</organism>
<protein>
    <submittedName>
        <fullName evidence="2">Uncharacterized protein</fullName>
    </submittedName>
</protein>
<sequence length="240" mass="26776">MICKKQEIIPQLIENKIISIISHNLESENDDLVINILSVLLQIINSHGYEVISQQFKNAGGPRHLQTLLVHQNEEIQQISNRVNSFIVESGVNEVLGNGDFKPDAREINEMEDEGTAETPTNRRNVRKRSATVLAAERPNVRSKRSQNSFEQMNTESFNSVVDDDRELYNDFDDISSPPRSPVHPIVLELPNEMLTAEDENNDERPSTGNESAGAETLVTNLAGVINEIPPVGADPEANR</sequence>
<evidence type="ECO:0000313" key="2">
    <source>
        <dbReference type="WBParaSite" id="ES5_v2.g17499.t1"/>
    </source>
</evidence>
<name>A0AC34FJI8_9BILA</name>
<reference evidence="2" key="1">
    <citation type="submission" date="2022-11" db="UniProtKB">
        <authorList>
            <consortium name="WormBaseParasite"/>
        </authorList>
    </citation>
    <scope>IDENTIFICATION</scope>
</reference>
<dbReference type="WBParaSite" id="ES5_v2.g17499.t1">
    <property type="protein sequence ID" value="ES5_v2.g17499.t1"/>
    <property type="gene ID" value="ES5_v2.g17499"/>
</dbReference>